<dbReference type="InterPro" id="IPR005475">
    <property type="entry name" value="Transketolase-like_Pyr-bd"/>
</dbReference>
<evidence type="ECO:0000256" key="3">
    <source>
        <dbReference type="ARBA" id="ARBA00007131"/>
    </source>
</evidence>
<dbReference type="GO" id="GO:0004802">
    <property type="term" value="F:transketolase activity"/>
    <property type="evidence" value="ECO:0007669"/>
    <property type="project" value="UniProtKB-EC"/>
</dbReference>
<evidence type="ECO:0000256" key="6">
    <source>
        <dbReference type="ARBA" id="ARBA00022723"/>
    </source>
</evidence>
<dbReference type="EMBL" id="JBHSQW010000023">
    <property type="protein sequence ID" value="MFC5994654.1"/>
    <property type="molecule type" value="Genomic_DNA"/>
</dbReference>
<dbReference type="Proteomes" id="UP001596302">
    <property type="component" value="Unassembled WGS sequence"/>
</dbReference>
<dbReference type="Gene3D" id="3.40.50.970">
    <property type="match status" value="2"/>
</dbReference>
<protein>
    <recommendedName>
        <fullName evidence="4 10">Transketolase</fullName>
        <ecNumber evidence="4 10">2.2.1.1</ecNumber>
    </recommendedName>
</protein>
<dbReference type="SUPFAM" id="SSF52518">
    <property type="entry name" value="Thiamin diphosphate-binding fold (THDP-binding)"/>
    <property type="match status" value="2"/>
</dbReference>
<dbReference type="Gene3D" id="3.40.50.920">
    <property type="match status" value="1"/>
</dbReference>
<evidence type="ECO:0000256" key="5">
    <source>
        <dbReference type="ARBA" id="ARBA00022679"/>
    </source>
</evidence>
<proteinExistence type="inferred from homology"/>
<gene>
    <name evidence="13" type="primary">tkt</name>
    <name evidence="13" type="ORF">ACFQE5_10585</name>
</gene>
<keyword evidence="14" id="KW-1185">Reference proteome</keyword>
<dbReference type="InterPro" id="IPR055152">
    <property type="entry name" value="Transketolase-like_C_2"/>
</dbReference>
<dbReference type="SMART" id="SM00861">
    <property type="entry name" value="Transket_pyr"/>
    <property type="match status" value="1"/>
</dbReference>
<comment type="caution">
    <text evidence="13">The sequence shown here is derived from an EMBL/GenBank/DDBJ whole genome shotgun (WGS) entry which is preliminary data.</text>
</comment>
<dbReference type="NCBIfam" id="TIGR00232">
    <property type="entry name" value="tktlase_bact"/>
    <property type="match status" value="1"/>
</dbReference>
<dbReference type="EC" id="2.2.1.1" evidence="4 10"/>
<dbReference type="CDD" id="cd02012">
    <property type="entry name" value="TPP_TK"/>
    <property type="match status" value="1"/>
</dbReference>
<dbReference type="Pfam" id="PF00456">
    <property type="entry name" value="Transketolase_N"/>
    <property type="match status" value="1"/>
</dbReference>
<dbReference type="InterPro" id="IPR005474">
    <property type="entry name" value="Transketolase_N"/>
</dbReference>
<evidence type="ECO:0000256" key="10">
    <source>
        <dbReference type="NCBIfam" id="TIGR00232"/>
    </source>
</evidence>
<evidence type="ECO:0000256" key="7">
    <source>
        <dbReference type="ARBA" id="ARBA00022842"/>
    </source>
</evidence>
<feature type="domain" description="Transketolase-like pyrimidine-binding" evidence="12">
    <location>
        <begin position="383"/>
        <end position="553"/>
    </location>
</feature>
<keyword evidence="5 13" id="KW-0808">Transferase</keyword>
<keyword evidence="7" id="KW-0460">Magnesium</keyword>
<evidence type="ECO:0000256" key="8">
    <source>
        <dbReference type="ARBA" id="ARBA00023052"/>
    </source>
</evidence>
<comment type="cofactor">
    <cofactor evidence="2">
        <name>thiamine diphosphate</name>
        <dbReference type="ChEBI" id="CHEBI:58937"/>
    </cofactor>
</comment>
<name>A0ABW1J1Y4_9PSEU</name>
<evidence type="ECO:0000256" key="9">
    <source>
        <dbReference type="ARBA" id="ARBA00049473"/>
    </source>
</evidence>
<dbReference type="InterPro" id="IPR049557">
    <property type="entry name" value="Transketolase_CS"/>
</dbReference>
<evidence type="ECO:0000313" key="14">
    <source>
        <dbReference type="Proteomes" id="UP001596302"/>
    </source>
</evidence>
<dbReference type="InterPro" id="IPR029061">
    <property type="entry name" value="THDP-binding"/>
</dbReference>
<evidence type="ECO:0000313" key="13">
    <source>
        <dbReference type="EMBL" id="MFC5994654.1"/>
    </source>
</evidence>
<comment type="cofactor">
    <cofactor evidence="1">
        <name>Mg(2+)</name>
        <dbReference type="ChEBI" id="CHEBI:18420"/>
    </cofactor>
</comment>
<keyword evidence="6" id="KW-0479">Metal-binding</keyword>
<comment type="similarity">
    <text evidence="3">Belongs to the transketolase family.</text>
</comment>
<sequence length="703" mass="73316">MKHPLSTPATGALSPELDGATGLANGTIPPTELDELAAATLRFLAADAVQAANSGHPGLPLGTATAAWVLWSRHLRHDPSRPDWPDRDRFVLSAGHGSMLLYALLHVFGYDLSLDELRRFRQLGSRTPGHPEVGHTPGVETTTGPLGQGLANAVGMALAEQMLAARCNTPEHRVVDHRTWVLAGDGDLMEGVSHEAASLAGRLRLGKLTVIYDDNNVTIDGPAERSCADDAAARFASYGWRTLWVDDGNDVAALDRAFAEARRIEDRPTFITVKTTIGYGAAEVQGTPAAHGAPLGSAAIAAMRRRFGWPDTPFHVPTAVRLAGTVRASAGAQQRVRWERAHSEWAQANPELAASFPLDRVPSAPDLGVLKPLADGAAAGARMATRKASGAALQALAPAYPALVGGSADLAASTNTSIPGGDVGPGEYAGRTIHFGIREHAMAAAMNGIALHGGLRPFGSTFLVFADYLRPALRLSALMNQPVIHVFTHDSIYVGEDGPTHQPIEQLESLRIIPGLTVLRPADAAETALAWELATANLDGPTALVLSRQDLPVLGGAGLDDCRRFGARTVRVPSRAPDVVLAASGSEVSLSLVAAELLAARGVEAQVVSVLCRERLADALRSGSYPRPTAPVVWIEAGVPTGWQALAGPQDAVIGLERFGASGPGHEVADELGLSASAVARTALATVEGAAAGPPVPGRAARA</sequence>
<feature type="region of interest" description="Disordered" evidence="11">
    <location>
        <begin position="125"/>
        <end position="144"/>
    </location>
</feature>
<dbReference type="Pfam" id="PF22613">
    <property type="entry name" value="Transketolase_C_1"/>
    <property type="match status" value="1"/>
</dbReference>
<evidence type="ECO:0000256" key="11">
    <source>
        <dbReference type="SAM" id="MobiDB-lite"/>
    </source>
</evidence>
<dbReference type="PROSITE" id="PS00801">
    <property type="entry name" value="TRANSKETOLASE_1"/>
    <property type="match status" value="1"/>
</dbReference>
<accession>A0ABW1J1Y4</accession>
<dbReference type="InterPro" id="IPR033247">
    <property type="entry name" value="Transketolase_fam"/>
</dbReference>
<dbReference type="RefSeq" id="WP_379584674.1">
    <property type="nucleotide sequence ID" value="NZ_JBHSQW010000023.1"/>
</dbReference>
<feature type="region of interest" description="Disordered" evidence="11">
    <location>
        <begin position="1"/>
        <end position="28"/>
    </location>
</feature>
<dbReference type="PANTHER" id="PTHR43522">
    <property type="entry name" value="TRANSKETOLASE"/>
    <property type="match status" value="1"/>
</dbReference>
<keyword evidence="8" id="KW-0786">Thiamine pyrophosphate</keyword>
<dbReference type="InterPro" id="IPR009014">
    <property type="entry name" value="Transketo_C/PFOR_II"/>
</dbReference>
<evidence type="ECO:0000256" key="1">
    <source>
        <dbReference type="ARBA" id="ARBA00001946"/>
    </source>
</evidence>
<dbReference type="PANTHER" id="PTHR43522:SF2">
    <property type="entry name" value="TRANSKETOLASE 1-RELATED"/>
    <property type="match status" value="1"/>
</dbReference>
<organism evidence="13 14">
    <name type="scientific">Pseudonocardia hispaniensis</name>
    <dbReference type="NCBI Taxonomy" id="904933"/>
    <lineage>
        <taxon>Bacteria</taxon>
        <taxon>Bacillati</taxon>
        <taxon>Actinomycetota</taxon>
        <taxon>Actinomycetes</taxon>
        <taxon>Pseudonocardiales</taxon>
        <taxon>Pseudonocardiaceae</taxon>
        <taxon>Pseudonocardia</taxon>
    </lineage>
</organism>
<dbReference type="CDD" id="cd07033">
    <property type="entry name" value="TPP_PYR_DXS_TK_like"/>
    <property type="match status" value="1"/>
</dbReference>
<evidence type="ECO:0000256" key="2">
    <source>
        <dbReference type="ARBA" id="ARBA00001964"/>
    </source>
</evidence>
<evidence type="ECO:0000259" key="12">
    <source>
        <dbReference type="SMART" id="SM00861"/>
    </source>
</evidence>
<reference evidence="14" key="1">
    <citation type="journal article" date="2019" name="Int. J. Syst. Evol. Microbiol.">
        <title>The Global Catalogue of Microorganisms (GCM) 10K type strain sequencing project: providing services to taxonomists for standard genome sequencing and annotation.</title>
        <authorList>
            <consortium name="The Broad Institute Genomics Platform"/>
            <consortium name="The Broad Institute Genome Sequencing Center for Infectious Disease"/>
            <person name="Wu L."/>
            <person name="Ma J."/>
        </authorList>
    </citation>
    <scope>NUCLEOTIDE SEQUENCE [LARGE SCALE GENOMIC DNA]</scope>
    <source>
        <strain evidence="14">CCM 8391</strain>
    </source>
</reference>
<dbReference type="Pfam" id="PF02779">
    <property type="entry name" value="Transket_pyr"/>
    <property type="match status" value="1"/>
</dbReference>
<evidence type="ECO:0000256" key="4">
    <source>
        <dbReference type="ARBA" id="ARBA00013152"/>
    </source>
</evidence>
<comment type="catalytic activity">
    <reaction evidence="9">
        <text>D-sedoheptulose 7-phosphate + D-glyceraldehyde 3-phosphate = aldehydo-D-ribose 5-phosphate + D-xylulose 5-phosphate</text>
        <dbReference type="Rhea" id="RHEA:10508"/>
        <dbReference type="ChEBI" id="CHEBI:57483"/>
        <dbReference type="ChEBI" id="CHEBI:57737"/>
        <dbReference type="ChEBI" id="CHEBI:58273"/>
        <dbReference type="ChEBI" id="CHEBI:59776"/>
        <dbReference type="EC" id="2.2.1.1"/>
    </reaction>
</comment>
<dbReference type="SUPFAM" id="SSF52922">
    <property type="entry name" value="TK C-terminal domain-like"/>
    <property type="match status" value="1"/>
</dbReference>
<dbReference type="InterPro" id="IPR005478">
    <property type="entry name" value="Transketolase_bac-like"/>
</dbReference>